<dbReference type="EMBL" id="JAGSGD010000001">
    <property type="protein sequence ID" value="MBR7618992.1"/>
    <property type="molecule type" value="Genomic_DNA"/>
</dbReference>
<feature type="signal peptide" evidence="1">
    <location>
        <begin position="1"/>
        <end position="22"/>
    </location>
</feature>
<protein>
    <submittedName>
        <fullName evidence="2">DUF4360 domain-containing protein</fullName>
    </submittedName>
</protein>
<dbReference type="Proteomes" id="UP000622580">
    <property type="component" value="Unassembled WGS sequence"/>
</dbReference>
<sequence length="199" mass="21121">MKAKIMGLVAIGALAVAGSASAQNDIALGTPGYGGSGCPSGSVSATLSPDNRSLSLIFDDYQVSAGGTTGRSFDRKSCNVAIPVFVPEGYSVSVLSVDYRGFNRLPPRASSQFNVEYFFAGGRGPAFRRTFYGALDSDYLINNELTVQSSVWSACGADVNLRTNSSMRVNTVNNAEAMATVDSQDVNAAIVYRLNWRRC</sequence>
<dbReference type="RefSeq" id="WP_215339067.1">
    <property type="nucleotide sequence ID" value="NZ_JAGSGD010000001.1"/>
</dbReference>
<dbReference type="InterPro" id="IPR025649">
    <property type="entry name" value="DUF4360"/>
</dbReference>
<name>A0A941HW91_9CAUL</name>
<accession>A0A941HW91</accession>
<dbReference type="PANTHER" id="PTHR38847">
    <property type="match status" value="1"/>
</dbReference>
<proteinExistence type="predicted"/>
<feature type="chain" id="PRO_5038085787" evidence="1">
    <location>
        <begin position="23"/>
        <end position="199"/>
    </location>
</feature>
<comment type="caution">
    <text evidence="2">The sequence shown here is derived from an EMBL/GenBank/DDBJ whole genome shotgun (WGS) entry which is preliminary data.</text>
</comment>
<organism evidence="2 3">
    <name type="scientific">Phenylobacterium glaciei</name>
    <dbReference type="NCBI Taxonomy" id="2803784"/>
    <lineage>
        <taxon>Bacteria</taxon>
        <taxon>Pseudomonadati</taxon>
        <taxon>Pseudomonadota</taxon>
        <taxon>Alphaproteobacteria</taxon>
        <taxon>Caulobacterales</taxon>
        <taxon>Caulobacteraceae</taxon>
        <taxon>Phenylobacterium</taxon>
    </lineage>
</organism>
<keyword evidence="1" id="KW-0732">Signal</keyword>
<dbReference type="PANTHER" id="PTHR38847:SF1">
    <property type="entry name" value="PSEUDOURIDINE SYNTHASE RSUA_RLUA-LIKE DOMAIN-CONTAINING PROTEIN"/>
    <property type="match status" value="1"/>
</dbReference>
<gene>
    <name evidence="2" type="ORF">JKL49_06280</name>
</gene>
<evidence type="ECO:0000256" key="1">
    <source>
        <dbReference type="SAM" id="SignalP"/>
    </source>
</evidence>
<dbReference type="AlphaFoldDB" id="A0A941HW91"/>
<dbReference type="Pfam" id="PF14273">
    <property type="entry name" value="DUF4360"/>
    <property type="match status" value="1"/>
</dbReference>
<evidence type="ECO:0000313" key="2">
    <source>
        <dbReference type="EMBL" id="MBR7618992.1"/>
    </source>
</evidence>
<keyword evidence="3" id="KW-1185">Reference proteome</keyword>
<evidence type="ECO:0000313" key="3">
    <source>
        <dbReference type="Proteomes" id="UP000622580"/>
    </source>
</evidence>
<reference evidence="2" key="1">
    <citation type="submission" date="2021-04" db="EMBL/GenBank/DDBJ databases">
        <title>Draft genome assembly of strain Phenylobacterium sp. 20VBR1 using MiniION and Illumina platforms.</title>
        <authorList>
            <person name="Thomas F.A."/>
            <person name="Krishnan K.P."/>
            <person name="Sinha R.K."/>
        </authorList>
    </citation>
    <scope>NUCLEOTIDE SEQUENCE</scope>
    <source>
        <strain evidence="2">20VBR1</strain>
    </source>
</reference>